<dbReference type="InterPro" id="IPR058032">
    <property type="entry name" value="CDP1-like_a_solenoid_1"/>
</dbReference>
<feature type="domain" description="J" evidence="3">
    <location>
        <begin position="6"/>
        <end position="70"/>
    </location>
</feature>
<dbReference type="EMBL" id="PQWO01000018">
    <property type="protein sequence ID" value="PZD71355.1"/>
    <property type="molecule type" value="Genomic_DNA"/>
</dbReference>
<dbReference type="Pfam" id="PF23468">
    <property type="entry name" value="ARC6"/>
    <property type="match status" value="1"/>
</dbReference>
<dbReference type="Pfam" id="PF13355">
    <property type="entry name" value="ARC6-like_IMS"/>
    <property type="match status" value="1"/>
</dbReference>
<proteinExistence type="predicted"/>
<dbReference type="PANTHER" id="PTHR33925">
    <property type="entry name" value="PLASTID DIVISION PROTEIN CDP1, CHLOROPLASTIC-RELATED"/>
    <property type="match status" value="1"/>
</dbReference>
<evidence type="ECO:0000313" key="5">
    <source>
        <dbReference type="Proteomes" id="UP000248857"/>
    </source>
</evidence>
<dbReference type="Pfam" id="PF00226">
    <property type="entry name" value="DnaJ"/>
    <property type="match status" value="1"/>
</dbReference>
<keyword evidence="2" id="KW-0472">Membrane</keyword>
<dbReference type="SUPFAM" id="SSF46565">
    <property type="entry name" value="Chaperone J-domain"/>
    <property type="match status" value="1"/>
</dbReference>
<dbReference type="InterPro" id="IPR001623">
    <property type="entry name" value="DnaJ_domain"/>
</dbReference>
<dbReference type="Pfam" id="PF25515">
    <property type="entry name" value="Arm_PDR"/>
    <property type="match status" value="1"/>
</dbReference>
<evidence type="ECO:0000313" key="4">
    <source>
        <dbReference type="EMBL" id="PZD71355.1"/>
    </source>
</evidence>
<name>A0A2W1JIJ3_9CYAN</name>
<dbReference type="Proteomes" id="UP000248857">
    <property type="component" value="Unassembled WGS sequence"/>
</dbReference>
<evidence type="ECO:0000259" key="3">
    <source>
        <dbReference type="PROSITE" id="PS50076"/>
    </source>
</evidence>
<dbReference type="PANTHER" id="PTHR33925:SF1">
    <property type="entry name" value="PROTEIN ACCUMULATION AND REPLICATION OF CHLOROPLASTS 6, CHLOROPLASTIC"/>
    <property type="match status" value="1"/>
</dbReference>
<dbReference type="PROSITE" id="PS50076">
    <property type="entry name" value="DNAJ_2"/>
    <property type="match status" value="1"/>
</dbReference>
<dbReference type="AlphaFoldDB" id="A0A2W1JIJ3"/>
<accession>A0A2W1JIJ3</accession>
<evidence type="ECO:0000256" key="1">
    <source>
        <dbReference type="SAM" id="MobiDB-lite"/>
    </source>
</evidence>
<dbReference type="InterPro" id="IPR025344">
    <property type="entry name" value="CDP1-like_IMS"/>
</dbReference>
<comment type="caution">
    <text evidence="4">The sequence shown here is derived from an EMBL/GenBank/DDBJ whole genome shotgun (WGS) entry which is preliminary data.</text>
</comment>
<feature type="region of interest" description="Disordered" evidence="1">
    <location>
        <begin position="548"/>
        <end position="590"/>
    </location>
</feature>
<dbReference type="InterPro" id="IPR057137">
    <property type="entry name" value="CDP1-like_a_solenoid_2"/>
</dbReference>
<feature type="compositionally biased region" description="Low complexity" evidence="1">
    <location>
        <begin position="483"/>
        <end position="496"/>
    </location>
</feature>
<reference evidence="4 5" key="1">
    <citation type="journal article" date="2018" name="Sci. Rep.">
        <title>A novel species of the marine cyanobacterium Acaryochloris with a unique pigment content and lifestyle.</title>
        <authorList>
            <person name="Partensky F."/>
            <person name="Six C."/>
            <person name="Ratin M."/>
            <person name="Garczarek L."/>
            <person name="Vaulot D."/>
            <person name="Probert I."/>
            <person name="Calteau A."/>
            <person name="Gourvil P."/>
            <person name="Marie D."/>
            <person name="Grebert T."/>
            <person name="Bouchier C."/>
            <person name="Le Panse S."/>
            <person name="Gachenot M."/>
            <person name="Rodriguez F."/>
            <person name="Garrido J.L."/>
        </authorList>
    </citation>
    <scope>NUCLEOTIDE SEQUENCE [LARGE SCALE GENOMIC DNA]</scope>
    <source>
        <strain evidence="4 5">RCC1774</strain>
    </source>
</reference>
<feature type="region of interest" description="Disordered" evidence="1">
    <location>
        <begin position="483"/>
        <end position="515"/>
    </location>
</feature>
<protein>
    <recommendedName>
        <fullName evidence="3">J domain-containing protein</fullName>
    </recommendedName>
</protein>
<dbReference type="CDD" id="cd06257">
    <property type="entry name" value="DnaJ"/>
    <property type="match status" value="1"/>
</dbReference>
<gene>
    <name evidence="4" type="ORF">C1752_06634</name>
</gene>
<evidence type="ECO:0000256" key="2">
    <source>
        <dbReference type="SAM" id="Phobius"/>
    </source>
</evidence>
<dbReference type="RefSeq" id="WP_110988140.1">
    <property type="nucleotide sequence ID" value="NZ_CAWNWM010000018.1"/>
</dbReference>
<keyword evidence="2" id="KW-1133">Transmembrane helix</keyword>
<dbReference type="InterPro" id="IPR044685">
    <property type="entry name" value="CPD1-like"/>
</dbReference>
<keyword evidence="5" id="KW-1185">Reference proteome</keyword>
<dbReference type="InterPro" id="IPR036869">
    <property type="entry name" value="J_dom_sf"/>
</dbReference>
<feature type="compositionally biased region" description="Polar residues" evidence="1">
    <location>
        <begin position="432"/>
        <end position="444"/>
    </location>
</feature>
<dbReference type="Gene3D" id="1.10.287.110">
    <property type="entry name" value="DnaJ domain"/>
    <property type="match status" value="1"/>
</dbReference>
<feature type="transmembrane region" description="Helical" evidence="2">
    <location>
        <begin position="519"/>
        <end position="540"/>
    </location>
</feature>
<sequence>MRIPLDLYQILGVPIQATPEQVEQAFVDRKQQLPRQQYTEAAIKTRNQLLDQAYAVLADEDLRAAYDQKILAESGSSLEAKPAESAMELEESQLVGALLLLQDLGEYSTILELGGTYLNRSIDLNQLPTQAPVSEEDVVLTMALAHLESGRELWQQQHFEPASEALLKGKNLLSQEQCFPELQQEIQTDLDKLRPYQVLERLSLPTDDPERQQGLLLLQEMLDQRGGIDGRRDDLSGLGIDDFLRFVQQLRSHLTVVEQQELFEREAQRPSAVASYLASYALVAGGFSEGQPAKIQQAQARLSHLADRQDTYVEQAMCSLLLGHPNVATQTLPLSQDEESLAFIRQYSEGAEDEIPGLFLYTEHWLQQEVYPYFRNLVEQPVLLQGYFNDKKIQAALCALEPNVEPESQGKTAVRLPGPSDRKRSSPAKATAPSTTQELQTLQSVDVRELKSPEVREAPIPETAAVPVSSPAFPAAGKVAVNPGTRTAGATTAAPAVRQSNPTGPVRRPGTSRNHQRSWLPWVGALLLGLLAVGGLWALISRRPAVVGSTDSEAPSPEASTDVPGTGGGTTVEPVAPSPGLPEPSVSGPLSTESARQVIESWQSIKAKAKGEEHQIDQLSQVLVDPMLSEWTQKAQQEKARSAHWQYQLDTISVEKVEPQGEDQASIYVQIKEDAKIVAQDQVEYSYQDPYRAKYDVIRQNDEWRIKNAKVLP</sequence>
<dbReference type="OrthoDB" id="415891at2"/>
<feature type="region of interest" description="Disordered" evidence="1">
    <location>
        <begin position="404"/>
        <end position="453"/>
    </location>
</feature>
<organism evidence="4 5">
    <name type="scientific">Acaryochloris thomasi RCC1774</name>
    <dbReference type="NCBI Taxonomy" id="1764569"/>
    <lineage>
        <taxon>Bacteria</taxon>
        <taxon>Bacillati</taxon>
        <taxon>Cyanobacteriota</taxon>
        <taxon>Cyanophyceae</taxon>
        <taxon>Acaryochloridales</taxon>
        <taxon>Acaryochloridaceae</taxon>
        <taxon>Acaryochloris</taxon>
        <taxon>Acaryochloris thomasi</taxon>
    </lineage>
</organism>
<keyword evidence="2" id="KW-0812">Transmembrane</keyword>